<dbReference type="InterPro" id="IPR002401">
    <property type="entry name" value="Cyt_P450_E_grp-I"/>
</dbReference>
<evidence type="ECO:0000256" key="4">
    <source>
        <dbReference type="ARBA" id="ARBA00022723"/>
    </source>
</evidence>
<dbReference type="GO" id="GO:0033075">
    <property type="term" value="P:isoquinoline alkaloid biosynthetic process"/>
    <property type="evidence" value="ECO:0007669"/>
    <property type="project" value="UniProtKB-ARBA"/>
</dbReference>
<keyword evidence="9" id="KW-1133">Transmembrane helix</keyword>
<dbReference type="GO" id="GO:0020037">
    <property type="term" value="F:heme binding"/>
    <property type="evidence" value="ECO:0007669"/>
    <property type="project" value="InterPro"/>
</dbReference>
<proteinExistence type="inferred from homology"/>
<dbReference type="InterPro" id="IPR001128">
    <property type="entry name" value="Cyt_P450"/>
</dbReference>
<keyword evidence="3 8" id="KW-0349">Heme</keyword>
<evidence type="ECO:0000313" key="10">
    <source>
        <dbReference type="EMBL" id="MCL7046489.1"/>
    </source>
</evidence>
<dbReference type="PANTHER" id="PTHR24286">
    <property type="entry name" value="CYTOCHROME P450 26"/>
    <property type="match status" value="1"/>
</dbReference>
<feature type="transmembrane region" description="Helical" evidence="9">
    <location>
        <begin position="290"/>
        <end position="317"/>
    </location>
</feature>
<dbReference type="Pfam" id="PF00067">
    <property type="entry name" value="p450"/>
    <property type="match status" value="1"/>
</dbReference>
<dbReference type="GO" id="GO:0016125">
    <property type="term" value="P:sterol metabolic process"/>
    <property type="evidence" value="ECO:0007669"/>
    <property type="project" value="TreeGrafter"/>
</dbReference>
<keyword evidence="5" id="KW-0560">Oxidoreductase</keyword>
<dbReference type="GO" id="GO:0016705">
    <property type="term" value="F:oxidoreductase activity, acting on paired donors, with incorporation or reduction of molecular oxygen"/>
    <property type="evidence" value="ECO:0007669"/>
    <property type="project" value="InterPro"/>
</dbReference>
<dbReference type="InterPro" id="IPR036396">
    <property type="entry name" value="Cyt_P450_sf"/>
</dbReference>
<evidence type="ECO:0000313" key="11">
    <source>
        <dbReference type="Proteomes" id="UP001177140"/>
    </source>
</evidence>
<feature type="binding site" description="axial binding residue" evidence="8">
    <location>
        <position position="438"/>
    </location>
    <ligand>
        <name>heme</name>
        <dbReference type="ChEBI" id="CHEBI:30413"/>
    </ligand>
    <ligandPart>
        <name>Fe</name>
        <dbReference type="ChEBI" id="CHEBI:18248"/>
    </ligandPart>
</feature>
<keyword evidence="11" id="KW-1185">Reference proteome</keyword>
<evidence type="ECO:0000256" key="8">
    <source>
        <dbReference type="PIRSR" id="PIRSR602401-1"/>
    </source>
</evidence>
<dbReference type="Gene3D" id="1.10.630.10">
    <property type="entry name" value="Cytochrome P450"/>
    <property type="match status" value="1"/>
</dbReference>
<feature type="transmembrane region" description="Helical" evidence="9">
    <location>
        <begin position="6"/>
        <end position="27"/>
    </location>
</feature>
<evidence type="ECO:0000256" key="6">
    <source>
        <dbReference type="ARBA" id="ARBA00023004"/>
    </source>
</evidence>
<dbReference type="GO" id="GO:0005506">
    <property type="term" value="F:iron ion binding"/>
    <property type="evidence" value="ECO:0007669"/>
    <property type="project" value="InterPro"/>
</dbReference>
<dbReference type="FunFam" id="1.10.630.10:FF:000022">
    <property type="entry name" value="Taxadiene 5-alpha hydroxylase"/>
    <property type="match status" value="1"/>
</dbReference>
<evidence type="ECO:0000256" key="7">
    <source>
        <dbReference type="ARBA" id="ARBA00023033"/>
    </source>
</evidence>
<evidence type="ECO:0000256" key="2">
    <source>
        <dbReference type="ARBA" id="ARBA00010617"/>
    </source>
</evidence>
<name>A0AA41VSH1_PAPNU</name>
<sequence>MMIFAYSFILVPIVFFVSLYSLNLIFYSSRKERQQHPLGSSSWSVISETTAYIRASLDGVPEKFFFDRFRRYSSQVFKTSLFGETVVVIGVTAPGNKFLFSNEYKLINTWFPKSILEIFPFAKQNVGNPAGHKSLRKLYSQLLNPESVHKYIGIMDSMTTQHFVTDWDRNVNTDEVTITTTVHPLLKKHSFAIACRLFLGIEYHQEAGRIHELHKLFCIVMSGFLSLPINLPGTQLSRAVKSSKLIRQEIQRAVRQRKIDMVSLGEAPMQDMLSRLITLSKENSDIDETYIVELIVGIIFGGITSMGVVLTLVMNYLSDFPDVYNEVLKEQMEVASSKGTRDLLNWDDIQKMKYSWNVVREVMRVATPSPVGFKRASTNFWYDGYFIPKGRKLVWSSAATHMNPDYFPDPKKFDPSRFEGDGPAPYTFIPFGGGPSLCPGQEYARLEILVFLHHVVRRYKWEKPMPTDDNREEKIVFKPYPLLTKGLAIHIRPHL</sequence>
<accession>A0AA41VSH1</accession>
<keyword evidence="9" id="KW-0472">Membrane</keyword>
<comment type="cofactor">
    <cofactor evidence="1 8">
        <name>heme</name>
        <dbReference type="ChEBI" id="CHEBI:30413"/>
    </cofactor>
</comment>
<dbReference type="EMBL" id="JAJJMA010281901">
    <property type="protein sequence ID" value="MCL7046489.1"/>
    <property type="molecule type" value="Genomic_DNA"/>
</dbReference>
<comment type="similarity">
    <text evidence="2">Belongs to the cytochrome P450 family.</text>
</comment>
<reference evidence="10" key="1">
    <citation type="submission" date="2022-03" db="EMBL/GenBank/DDBJ databases">
        <title>A functionally conserved STORR gene fusion in Papaver species that diverged 16.8 million years ago.</title>
        <authorList>
            <person name="Catania T."/>
        </authorList>
    </citation>
    <scope>NUCLEOTIDE SEQUENCE</scope>
    <source>
        <strain evidence="10">S-191538</strain>
    </source>
</reference>
<evidence type="ECO:0000256" key="3">
    <source>
        <dbReference type="ARBA" id="ARBA00022617"/>
    </source>
</evidence>
<evidence type="ECO:0000256" key="1">
    <source>
        <dbReference type="ARBA" id="ARBA00001971"/>
    </source>
</evidence>
<keyword evidence="6 8" id="KW-0408">Iron</keyword>
<evidence type="ECO:0000256" key="5">
    <source>
        <dbReference type="ARBA" id="ARBA00023002"/>
    </source>
</evidence>
<comment type="caution">
    <text evidence="10">The sequence shown here is derived from an EMBL/GenBank/DDBJ whole genome shotgun (WGS) entry which is preliminary data.</text>
</comment>
<dbReference type="PRINTS" id="PR00463">
    <property type="entry name" value="EP450I"/>
</dbReference>
<gene>
    <name evidence="10" type="ORF">MKW94_019022</name>
</gene>
<dbReference type="SUPFAM" id="SSF48264">
    <property type="entry name" value="Cytochrome P450"/>
    <property type="match status" value="1"/>
</dbReference>
<organism evidence="10 11">
    <name type="scientific">Papaver nudicaule</name>
    <name type="common">Iceland poppy</name>
    <dbReference type="NCBI Taxonomy" id="74823"/>
    <lineage>
        <taxon>Eukaryota</taxon>
        <taxon>Viridiplantae</taxon>
        <taxon>Streptophyta</taxon>
        <taxon>Embryophyta</taxon>
        <taxon>Tracheophyta</taxon>
        <taxon>Spermatophyta</taxon>
        <taxon>Magnoliopsida</taxon>
        <taxon>Ranunculales</taxon>
        <taxon>Papaveraceae</taxon>
        <taxon>Papaveroideae</taxon>
        <taxon>Papaver</taxon>
    </lineage>
</organism>
<keyword evidence="9" id="KW-0812">Transmembrane</keyword>
<evidence type="ECO:0008006" key="12">
    <source>
        <dbReference type="Google" id="ProtNLM"/>
    </source>
</evidence>
<dbReference type="GO" id="GO:0004497">
    <property type="term" value="F:monooxygenase activity"/>
    <property type="evidence" value="ECO:0007669"/>
    <property type="project" value="UniProtKB-KW"/>
</dbReference>
<dbReference type="PANTHER" id="PTHR24286:SF384">
    <property type="entry name" value="P450, PUTATIVE (EUROFUNG)-RELATED"/>
    <property type="match status" value="1"/>
</dbReference>
<protein>
    <recommendedName>
        <fullName evidence="12">Cytochrome P450</fullName>
    </recommendedName>
</protein>
<dbReference type="AlphaFoldDB" id="A0AA41VSH1"/>
<keyword evidence="7" id="KW-0503">Monooxygenase</keyword>
<evidence type="ECO:0000256" key="9">
    <source>
        <dbReference type="SAM" id="Phobius"/>
    </source>
</evidence>
<keyword evidence="4 8" id="KW-0479">Metal-binding</keyword>
<dbReference type="Proteomes" id="UP001177140">
    <property type="component" value="Unassembled WGS sequence"/>
</dbReference>